<dbReference type="WBParaSite" id="nRc.2.0.1.t31057-RA">
    <property type="protein sequence ID" value="nRc.2.0.1.t31057-RA"/>
    <property type="gene ID" value="nRc.2.0.1.g31057"/>
</dbReference>
<dbReference type="GO" id="GO:0005085">
    <property type="term" value="F:guanyl-nucleotide exchange factor activity"/>
    <property type="evidence" value="ECO:0007669"/>
    <property type="project" value="InterPro"/>
</dbReference>
<proteinExistence type="predicted"/>
<reference evidence="6" key="1">
    <citation type="submission" date="2022-11" db="UniProtKB">
        <authorList>
            <consortium name="WormBaseParasite"/>
        </authorList>
    </citation>
    <scope>IDENTIFICATION</scope>
</reference>
<dbReference type="SUPFAM" id="SSF48065">
    <property type="entry name" value="DBL homology domain (DH-domain)"/>
    <property type="match status" value="1"/>
</dbReference>
<dbReference type="InterPro" id="IPR035899">
    <property type="entry name" value="DBL_dom_sf"/>
</dbReference>
<dbReference type="PRINTS" id="PR00452">
    <property type="entry name" value="SH3DOMAIN"/>
</dbReference>
<dbReference type="InterPro" id="IPR036028">
    <property type="entry name" value="SH3-like_dom_sf"/>
</dbReference>
<keyword evidence="5" id="KW-1185">Reference proteome</keyword>
<evidence type="ECO:0000256" key="1">
    <source>
        <dbReference type="ARBA" id="ARBA00022443"/>
    </source>
</evidence>
<dbReference type="AlphaFoldDB" id="A0A915JZH8"/>
<dbReference type="Proteomes" id="UP000887565">
    <property type="component" value="Unplaced"/>
</dbReference>
<dbReference type="OMA" id="HLNDICE"/>
<sequence>MNGNYQFLVENDFLEQKTLKNRFAMPSLTFKDEKHPCCAQLCFKRGDVITLTQNPDEGWWEGTLNEKTGWFPSGYVEIIECKNLRDTNISECDKNEYQRETVENLLKFEESHVVELQELIDRYLLPLESRQILNPGDYRQLMSNIVDILQHHSNLLKSLTLPNTDQKKIGGAFLKFAPILKNVLNIYCENHPFVVKILTNNK</sequence>
<dbReference type="PANTHER" id="PTHR46026">
    <property type="entry name" value="RHO-TYPE GUANINE NUCLEOTIDE EXCHANGE FACTOR, ISOFORM F"/>
    <property type="match status" value="1"/>
</dbReference>
<accession>A0A915JZH8</accession>
<dbReference type="Gene3D" id="2.30.30.40">
    <property type="entry name" value="SH3 Domains"/>
    <property type="match status" value="1"/>
</dbReference>
<dbReference type="Pfam" id="PF07653">
    <property type="entry name" value="SH3_2"/>
    <property type="match status" value="1"/>
</dbReference>
<evidence type="ECO:0000313" key="5">
    <source>
        <dbReference type="Proteomes" id="UP000887565"/>
    </source>
</evidence>
<evidence type="ECO:0000259" key="4">
    <source>
        <dbReference type="PROSITE" id="PS50010"/>
    </source>
</evidence>
<organism evidence="5 6">
    <name type="scientific">Romanomermis culicivorax</name>
    <name type="common">Nematode worm</name>
    <dbReference type="NCBI Taxonomy" id="13658"/>
    <lineage>
        <taxon>Eukaryota</taxon>
        <taxon>Metazoa</taxon>
        <taxon>Ecdysozoa</taxon>
        <taxon>Nematoda</taxon>
        <taxon>Enoplea</taxon>
        <taxon>Dorylaimia</taxon>
        <taxon>Mermithida</taxon>
        <taxon>Mermithoidea</taxon>
        <taxon>Mermithidae</taxon>
        <taxon>Romanomermis</taxon>
    </lineage>
</organism>
<name>A0A915JZH8_ROMCU</name>
<dbReference type="SMART" id="SM00326">
    <property type="entry name" value="SH3"/>
    <property type="match status" value="1"/>
</dbReference>
<dbReference type="Pfam" id="PF00621">
    <property type="entry name" value="RhoGEF"/>
    <property type="match status" value="1"/>
</dbReference>
<dbReference type="Gene3D" id="1.20.900.10">
    <property type="entry name" value="Dbl homology (DH) domain"/>
    <property type="match status" value="1"/>
</dbReference>
<dbReference type="PANTHER" id="PTHR46026:SF1">
    <property type="entry name" value="RHO-TYPE GUANINE NUCLEOTIDE EXCHANGE FACTOR, ISOFORM F"/>
    <property type="match status" value="1"/>
</dbReference>
<dbReference type="InterPro" id="IPR001452">
    <property type="entry name" value="SH3_domain"/>
</dbReference>
<dbReference type="InterPro" id="IPR000219">
    <property type="entry name" value="DH_dom"/>
</dbReference>
<dbReference type="PROSITE" id="PS50010">
    <property type="entry name" value="DH_2"/>
    <property type="match status" value="1"/>
</dbReference>
<feature type="domain" description="DH" evidence="4">
    <location>
        <begin position="97"/>
        <end position="202"/>
    </location>
</feature>
<evidence type="ECO:0000256" key="2">
    <source>
        <dbReference type="PROSITE-ProRule" id="PRU00192"/>
    </source>
</evidence>
<feature type="domain" description="SH3" evidence="3">
    <location>
        <begin position="19"/>
        <end position="81"/>
    </location>
</feature>
<evidence type="ECO:0000313" key="6">
    <source>
        <dbReference type="WBParaSite" id="nRc.2.0.1.t31057-RA"/>
    </source>
</evidence>
<protein>
    <submittedName>
        <fullName evidence="6">Rho guanine nucleotide exchange factor 7</fullName>
    </submittedName>
</protein>
<keyword evidence="1 2" id="KW-0728">SH3 domain</keyword>
<evidence type="ECO:0000259" key="3">
    <source>
        <dbReference type="PROSITE" id="PS50002"/>
    </source>
</evidence>
<dbReference type="SUPFAM" id="SSF50044">
    <property type="entry name" value="SH3-domain"/>
    <property type="match status" value="1"/>
</dbReference>
<dbReference type="GO" id="GO:0005737">
    <property type="term" value="C:cytoplasm"/>
    <property type="evidence" value="ECO:0007669"/>
    <property type="project" value="TreeGrafter"/>
</dbReference>
<dbReference type="PROSITE" id="PS50002">
    <property type="entry name" value="SH3"/>
    <property type="match status" value="1"/>
</dbReference>